<sequence length="233" mass="26335">MGSYVPSSCHTQKKEDGEKCLLLCENEFMRRTGSVRVSLRDHQWIVIPPNALSSQETIMLEAFTLDSVPAEDRKTQGTPCSQLFELSPHGARFLKPVTLNFTFAFPPEMLQGKSIQLQVLYFDDATRTWKEQKGSKVYGSTISVETDHFSRWVVSYTPADLYEPDKSKRKISAAAWVGFGFLIAFVVLCLTFLAVRWARGQSRQEEKEEEQKGPKTVSNEGVQDVELGKEITS</sequence>
<name>L1II08_GUITC</name>
<dbReference type="KEGG" id="gtt:GUITHDRAFT_118361"/>
<dbReference type="Pfam" id="PF00791">
    <property type="entry name" value="ZU5"/>
    <property type="match status" value="1"/>
</dbReference>
<evidence type="ECO:0000256" key="2">
    <source>
        <dbReference type="SAM" id="Phobius"/>
    </source>
</evidence>
<dbReference type="RefSeq" id="XP_005822425.1">
    <property type="nucleotide sequence ID" value="XM_005822368.1"/>
</dbReference>
<reference evidence="5" key="3">
    <citation type="submission" date="2016-03" db="UniProtKB">
        <authorList>
            <consortium name="EnsemblProtists"/>
        </authorList>
    </citation>
    <scope>IDENTIFICATION</scope>
</reference>
<proteinExistence type="predicted"/>
<keyword evidence="2" id="KW-1133">Transmembrane helix</keyword>
<protein>
    <recommendedName>
        <fullName evidence="3">ZU5 domain-containing protein</fullName>
    </recommendedName>
</protein>
<feature type="domain" description="ZU5" evidence="3">
    <location>
        <begin position="44"/>
        <end position="104"/>
    </location>
</feature>
<evidence type="ECO:0000313" key="4">
    <source>
        <dbReference type="EMBL" id="EKX35445.1"/>
    </source>
</evidence>
<dbReference type="Proteomes" id="UP000011087">
    <property type="component" value="Unassembled WGS sequence"/>
</dbReference>
<reference evidence="4 6" key="1">
    <citation type="journal article" date="2012" name="Nature">
        <title>Algal genomes reveal evolutionary mosaicism and the fate of nucleomorphs.</title>
        <authorList>
            <consortium name="DOE Joint Genome Institute"/>
            <person name="Curtis B.A."/>
            <person name="Tanifuji G."/>
            <person name="Burki F."/>
            <person name="Gruber A."/>
            <person name="Irimia M."/>
            <person name="Maruyama S."/>
            <person name="Arias M.C."/>
            <person name="Ball S.G."/>
            <person name="Gile G.H."/>
            <person name="Hirakawa Y."/>
            <person name="Hopkins J.F."/>
            <person name="Kuo A."/>
            <person name="Rensing S.A."/>
            <person name="Schmutz J."/>
            <person name="Symeonidi A."/>
            <person name="Elias M."/>
            <person name="Eveleigh R.J."/>
            <person name="Herman E.K."/>
            <person name="Klute M.J."/>
            <person name="Nakayama T."/>
            <person name="Obornik M."/>
            <person name="Reyes-Prieto A."/>
            <person name="Armbrust E.V."/>
            <person name="Aves S.J."/>
            <person name="Beiko R.G."/>
            <person name="Coutinho P."/>
            <person name="Dacks J.B."/>
            <person name="Durnford D.G."/>
            <person name="Fast N.M."/>
            <person name="Green B.R."/>
            <person name="Grisdale C.J."/>
            <person name="Hempel F."/>
            <person name="Henrissat B."/>
            <person name="Hoppner M.P."/>
            <person name="Ishida K."/>
            <person name="Kim E."/>
            <person name="Koreny L."/>
            <person name="Kroth P.G."/>
            <person name="Liu Y."/>
            <person name="Malik S.B."/>
            <person name="Maier U.G."/>
            <person name="McRose D."/>
            <person name="Mock T."/>
            <person name="Neilson J.A."/>
            <person name="Onodera N.T."/>
            <person name="Poole A.M."/>
            <person name="Pritham E.J."/>
            <person name="Richards T.A."/>
            <person name="Rocap G."/>
            <person name="Roy S.W."/>
            <person name="Sarai C."/>
            <person name="Schaack S."/>
            <person name="Shirato S."/>
            <person name="Slamovits C.H."/>
            <person name="Spencer D.F."/>
            <person name="Suzuki S."/>
            <person name="Worden A.Z."/>
            <person name="Zauner S."/>
            <person name="Barry K."/>
            <person name="Bell C."/>
            <person name="Bharti A.K."/>
            <person name="Crow J.A."/>
            <person name="Grimwood J."/>
            <person name="Kramer R."/>
            <person name="Lindquist E."/>
            <person name="Lucas S."/>
            <person name="Salamov A."/>
            <person name="McFadden G.I."/>
            <person name="Lane C.E."/>
            <person name="Keeling P.J."/>
            <person name="Gray M.W."/>
            <person name="Grigoriev I.V."/>
            <person name="Archibald J.M."/>
        </authorList>
    </citation>
    <scope>NUCLEOTIDE SEQUENCE</scope>
    <source>
        <strain evidence="4 6">CCMP2712</strain>
    </source>
</reference>
<dbReference type="HOGENOM" id="CLU_1191823_0_0_1"/>
<feature type="region of interest" description="Disordered" evidence="1">
    <location>
        <begin position="201"/>
        <end position="233"/>
    </location>
</feature>
<evidence type="ECO:0000313" key="5">
    <source>
        <dbReference type="EnsemblProtists" id="EKX35445"/>
    </source>
</evidence>
<organism evidence="4">
    <name type="scientific">Guillardia theta (strain CCMP2712)</name>
    <name type="common">Cryptophyte</name>
    <dbReference type="NCBI Taxonomy" id="905079"/>
    <lineage>
        <taxon>Eukaryota</taxon>
        <taxon>Cryptophyceae</taxon>
        <taxon>Pyrenomonadales</taxon>
        <taxon>Geminigeraceae</taxon>
        <taxon>Guillardia</taxon>
    </lineage>
</organism>
<evidence type="ECO:0000313" key="6">
    <source>
        <dbReference type="Proteomes" id="UP000011087"/>
    </source>
</evidence>
<feature type="transmembrane region" description="Helical" evidence="2">
    <location>
        <begin position="173"/>
        <end position="195"/>
    </location>
</feature>
<accession>L1II08</accession>
<dbReference type="EMBL" id="JH993090">
    <property type="protein sequence ID" value="EKX35445.1"/>
    <property type="molecule type" value="Genomic_DNA"/>
</dbReference>
<evidence type="ECO:0000259" key="3">
    <source>
        <dbReference type="Pfam" id="PF00791"/>
    </source>
</evidence>
<feature type="compositionally biased region" description="Basic and acidic residues" evidence="1">
    <location>
        <begin position="202"/>
        <end position="213"/>
    </location>
</feature>
<dbReference type="InterPro" id="IPR000906">
    <property type="entry name" value="ZU5_dom"/>
</dbReference>
<dbReference type="AlphaFoldDB" id="L1II08"/>
<keyword evidence="6" id="KW-1185">Reference proteome</keyword>
<gene>
    <name evidence="4" type="ORF">GUITHDRAFT_118361</name>
</gene>
<dbReference type="GeneID" id="17292196"/>
<evidence type="ECO:0000256" key="1">
    <source>
        <dbReference type="SAM" id="MobiDB-lite"/>
    </source>
</evidence>
<dbReference type="EnsemblProtists" id="EKX35445">
    <property type="protein sequence ID" value="EKX35445"/>
    <property type="gene ID" value="GUITHDRAFT_118361"/>
</dbReference>
<dbReference type="PaxDb" id="55529-EKX35445"/>
<dbReference type="Gene3D" id="2.60.220.30">
    <property type="match status" value="1"/>
</dbReference>
<keyword evidence="2" id="KW-0812">Transmembrane</keyword>
<reference evidence="6" key="2">
    <citation type="submission" date="2012-11" db="EMBL/GenBank/DDBJ databases">
        <authorList>
            <person name="Kuo A."/>
            <person name="Curtis B.A."/>
            <person name="Tanifuji G."/>
            <person name="Burki F."/>
            <person name="Gruber A."/>
            <person name="Irimia M."/>
            <person name="Maruyama S."/>
            <person name="Arias M.C."/>
            <person name="Ball S.G."/>
            <person name="Gile G.H."/>
            <person name="Hirakawa Y."/>
            <person name="Hopkins J.F."/>
            <person name="Rensing S.A."/>
            <person name="Schmutz J."/>
            <person name="Symeonidi A."/>
            <person name="Elias M."/>
            <person name="Eveleigh R.J."/>
            <person name="Herman E.K."/>
            <person name="Klute M.J."/>
            <person name="Nakayama T."/>
            <person name="Obornik M."/>
            <person name="Reyes-Prieto A."/>
            <person name="Armbrust E.V."/>
            <person name="Aves S.J."/>
            <person name="Beiko R.G."/>
            <person name="Coutinho P."/>
            <person name="Dacks J.B."/>
            <person name="Durnford D.G."/>
            <person name="Fast N.M."/>
            <person name="Green B.R."/>
            <person name="Grisdale C."/>
            <person name="Hempe F."/>
            <person name="Henrissat B."/>
            <person name="Hoppner M.P."/>
            <person name="Ishida K.-I."/>
            <person name="Kim E."/>
            <person name="Koreny L."/>
            <person name="Kroth P.G."/>
            <person name="Liu Y."/>
            <person name="Malik S.-B."/>
            <person name="Maier U.G."/>
            <person name="McRose D."/>
            <person name="Mock T."/>
            <person name="Neilson J.A."/>
            <person name="Onodera N.T."/>
            <person name="Poole A.M."/>
            <person name="Pritham E.J."/>
            <person name="Richards T.A."/>
            <person name="Rocap G."/>
            <person name="Roy S.W."/>
            <person name="Sarai C."/>
            <person name="Schaack S."/>
            <person name="Shirato S."/>
            <person name="Slamovits C.H."/>
            <person name="Spencer D.F."/>
            <person name="Suzuki S."/>
            <person name="Worden A.Z."/>
            <person name="Zauner S."/>
            <person name="Barry K."/>
            <person name="Bell C."/>
            <person name="Bharti A.K."/>
            <person name="Crow J.A."/>
            <person name="Grimwood J."/>
            <person name="Kramer R."/>
            <person name="Lindquist E."/>
            <person name="Lucas S."/>
            <person name="Salamov A."/>
            <person name="McFadden G.I."/>
            <person name="Lane C.E."/>
            <person name="Keeling P.J."/>
            <person name="Gray M.W."/>
            <person name="Grigoriev I.V."/>
            <person name="Archibald J.M."/>
        </authorList>
    </citation>
    <scope>NUCLEOTIDE SEQUENCE</scope>
    <source>
        <strain evidence="6">CCMP2712</strain>
    </source>
</reference>
<keyword evidence="2" id="KW-0472">Membrane</keyword>